<dbReference type="EC" id="2.7.1.108" evidence="3"/>
<organism evidence="11 12">
    <name type="scientific">Chilo suppressalis</name>
    <name type="common">Asiatic rice borer moth</name>
    <dbReference type="NCBI Taxonomy" id="168631"/>
    <lineage>
        <taxon>Eukaryota</taxon>
        <taxon>Metazoa</taxon>
        <taxon>Ecdysozoa</taxon>
        <taxon>Arthropoda</taxon>
        <taxon>Hexapoda</taxon>
        <taxon>Insecta</taxon>
        <taxon>Pterygota</taxon>
        <taxon>Neoptera</taxon>
        <taxon>Endopterygota</taxon>
        <taxon>Lepidoptera</taxon>
        <taxon>Glossata</taxon>
        <taxon>Ditrysia</taxon>
        <taxon>Pyraloidea</taxon>
        <taxon>Crambidae</taxon>
        <taxon>Crambinae</taxon>
        <taxon>Chilo</taxon>
    </lineage>
</organism>
<evidence type="ECO:0000256" key="8">
    <source>
        <dbReference type="ARBA" id="ARBA00022989"/>
    </source>
</evidence>
<feature type="transmembrane region" description="Helical" evidence="10">
    <location>
        <begin position="178"/>
        <end position="196"/>
    </location>
</feature>
<comment type="subcellular location">
    <subcellularLocation>
        <location evidence="1">Endoplasmic reticulum membrane</location>
        <topology evidence="1">Multi-pass membrane protein</topology>
    </subcellularLocation>
</comment>
<keyword evidence="8 10" id="KW-1133">Transmembrane helix</keyword>
<feature type="transmembrane region" description="Helical" evidence="10">
    <location>
        <begin position="142"/>
        <end position="172"/>
    </location>
</feature>
<protein>
    <recommendedName>
        <fullName evidence="3">dolichol kinase</fullName>
        <ecNumber evidence="3">2.7.1.108</ecNumber>
    </recommendedName>
</protein>
<dbReference type="InterPro" id="IPR032974">
    <property type="entry name" value="Polypren_kinase"/>
</dbReference>
<proteinExistence type="inferred from homology"/>
<dbReference type="Proteomes" id="UP001153292">
    <property type="component" value="Chromosome 14"/>
</dbReference>
<evidence type="ECO:0000256" key="6">
    <source>
        <dbReference type="ARBA" id="ARBA00022777"/>
    </source>
</evidence>
<evidence type="ECO:0000256" key="3">
    <source>
        <dbReference type="ARBA" id="ARBA00012132"/>
    </source>
</evidence>
<feature type="transmembrane region" description="Helical" evidence="10">
    <location>
        <begin position="108"/>
        <end position="130"/>
    </location>
</feature>
<evidence type="ECO:0000256" key="4">
    <source>
        <dbReference type="ARBA" id="ARBA00022679"/>
    </source>
</evidence>
<evidence type="ECO:0000256" key="7">
    <source>
        <dbReference type="ARBA" id="ARBA00022824"/>
    </source>
</evidence>
<feature type="transmembrane region" description="Helical" evidence="10">
    <location>
        <begin position="73"/>
        <end position="93"/>
    </location>
</feature>
<reference evidence="11" key="1">
    <citation type="submission" date="2021-12" db="EMBL/GenBank/DDBJ databases">
        <authorList>
            <person name="King R."/>
        </authorList>
    </citation>
    <scope>NUCLEOTIDE SEQUENCE</scope>
</reference>
<accession>A0ABN8L262</accession>
<feature type="transmembrane region" description="Helical" evidence="10">
    <location>
        <begin position="43"/>
        <end position="61"/>
    </location>
</feature>
<evidence type="ECO:0000256" key="9">
    <source>
        <dbReference type="ARBA" id="ARBA00023136"/>
    </source>
</evidence>
<evidence type="ECO:0000313" key="11">
    <source>
        <dbReference type="EMBL" id="CAH2982242.1"/>
    </source>
</evidence>
<keyword evidence="7" id="KW-0256">Endoplasmic reticulum</keyword>
<comment type="similarity">
    <text evidence="2">Belongs to the polyprenol kinase family.</text>
</comment>
<keyword evidence="12" id="KW-1185">Reference proteome</keyword>
<dbReference type="EMBL" id="OU963907">
    <property type="protein sequence ID" value="CAH2982242.1"/>
    <property type="molecule type" value="Genomic_DNA"/>
</dbReference>
<keyword evidence="5 10" id="KW-0812">Transmembrane</keyword>
<gene>
    <name evidence="11" type="ORF">CHILSU_LOCUS2690</name>
</gene>
<evidence type="ECO:0000313" key="12">
    <source>
        <dbReference type="Proteomes" id="UP001153292"/>
    </source>
</evidence>
<evidence type="ECO:0000256" key="2">
    <source>
        <dbReference type="ARBA" id="ARBA00010794"/>
    </source>
</evidence>
<keyword evidence="9 10" id="KW-0472">Membrane</keyword>
<dbReference type="PANTHER" id="PTHR13205:SF15">
    <property type="entry name" value="DOLICHOL KINASE"/>
    <property type="match status" value="1"/>
</dbReference>
<sequence>MDQNFFLYVDARCTQIFRTLDSQVLRNTEKAGIQTRPAESNDLLFSLIYSLTSVLSFSWLLRTSLNQFQKTFTIGEAMLLLQAAVLFVAATIAKTTTNLDESDKELDFIYTIIFTVLLTVGIIITALCLLKDEQRNIETLGYIIAGSGAVGLFILHCTLGFNCIYHIIQYIFLEGNRALIFLFWAVLLVIALVVLATRTQLAVKASTVTRKSFHILASLVFMSGILLDPNLMTLAAGIGFAVLLLTEALRKSKIDPISSMLQSAFLVYCDEKDCGSFAMTPLYLFTGLACGLALVPRTAGPAPLERLSGVLATGIGDSAASWFGANYGFNKWPGGHRTYEGTFFNILSQVATVYALLLFELLDVNYALVRTTIAAVISGFVEARTHQVDNMVLPLVTLIAFQATWFLS</sequence>
<keyword evidence="4" id="KW-0808">Transferase</keyword>
<keyword evidence="6" id="KW-0418">Kinase</keyword>
<evidence type="ECO:0000256" key="1">
    <source>
        <dbReference type="ARBA" id="ARBA00004477"/>
    </source>
</evidence>
<name>A0ABN8L262_CHISP</name>
<evidence type="ECO:0000256" key="5">
    <source>
        <dbReference type="ARBA" id="ARBA00022692"/>
    </source>
</evidence>
<evidence type="ECO:0000256" key="10">
    <source>
        <dbReference type="SAM" id="Phobius"/>
    </source>
</evidence>
<dbReference type="PANTHER" id="PTHR13205">
    <property type="entry name" value="TRANSMEMBRANE PROTEIN 15-RELATED"/>
    <property type="match status" value="1"/>
</dbReference>